<feature type="domain" description="Trypanosome variant surface glycoprotein B-type N-terminal" evidence="10">
    <location>
        <begin position="13"/>
        <end position="329"/>
    </location>
</feature>
<keyword evidence="8" id="KW-0449">Lipoprotein</keyword>
<keyword evidence="4" id="KW-0336">GPI-anchor</keyword>
<evidence type="ECO:0000256" key="7">
    <source>
        <dbReference type="ARBA" id="ARBA00023180"/>
    </source>
</evidence>
<dbReference type="Pfam" id="PF13206">
    <property type="entry name" value="VSG_B"/>
    <property type="match status" value="1"/>
</dbReference>
<evidence type="ECO:0000256" key="8">
    <source>
        <dbReference type="ARBA" id="ARBA00023288"/>
    </source>
</evidence>
<dbReference type="AlphaFoldDB" id="A0A1J0R731"/>
<name>A0A1J0R731_9TRYP</name>
<dbReference type="EMBL" id="KX699717">
    <property type="protein sequence ID" value="APD73673.1"/>
    <property type="molecule type" value="Genomic_DNA"/>
</dbReference>
<evidence type="ECO:0000256" key="4">
    <source>
        <dbReference type="ARBA" id="ARBA00022622"/>
    </source>
</evidence>
<accession>A0A1J0R731</accession>
<evidence type="ECO:0000256" key="5">
    <source>
        <dbReference type="ARBA" id="ARBA00022729"/>
    </source>
</evidence>
<feature type="chain" id="PRO_5012407595" evidence="9">
    <location>
        <begin position="23"/>
        <end position="329"/>
    </location>
</feature>
<dbReference type="InterPro" id="IPR025932">
    <property type="entry name" value="Trypano_VSG_B_N_dom"/>
</dbReference>
<dbReference type="GO" id="GO:0005886">
    <property type="term" value="C:plasma membrane"/>
    <property type="evidence" value="ECO:0007669"/>
    <property type="project" value="UniProtKB-SubCell"/>
</dbReference>
<evidence type="ECO:0000256" key="1">
    <source>
        <dbReference type="ARBA" id="ARBA00002523"/>
    </source>
</evidence>
<proteinExistence type="predicted"/>
<dbReference type="GO" id="GO:0098552">
    <property type="term" value="C:side of membrane"/>
    <property type="evidence" value="ECO:0007669"/>
    <property type="project" value="UniProtKB-KW"/>
</dbReference>
<evidence type="ECO:0000313" key="11">
    <source>
        <dbReference type="EMBL" id="APD73673.1"/>
    </source>
</evidence>
<evidence type="ECO:0000259" key="10">
    <source>
        <dbReference type="Pfam" id="PF13206"/>
    </source>
</evidence>
<keyword evidence="6" id="KW-0472">Membrane</keyword>
<evidence type="ECO:0000256" key="3">
    <source>
        <dbReference type="ARBA" id="ARBA00022475"/>
    </source>
</evidence>
<feature type="signal peptide" evidence="9">
    <location>
        <begin position="1"/>
        <end position="22"/>
    </location>
</feature>
<keyword evidence="3" id="KW-1003">Cell membrane</keyword>
<comment type="function">
    <text evidence="1">VSG forms a coat on the surface of the parasite. The trypanosome evades the immune response of the host by expressing a series of antigenically distinct VSGs from an estimated 1000 VSG genes.</text>
</comment>
<keyword evidence="7" id="KW-0325">Glycoprotein</keyword>
<evidence type="ECO:0000256" key="2">
    <source>
        <dbReference type="ARBA" id="ARBA00004609"/>
    </source>
</evidence>
<reference evidence="11" key="1">
    <citation type="submission" date="2016-08" db="EMBL/GenBank/DDBJ databases">
        <title>VSG repertoire of Trypanosoma brucei EATRO 1125.</title>
        <authorList>
            <person name="Cross G.A."/>
        </authorList>
    </citation>
    <scope>NUCLEOTIDE SEQUENCE</scope>
    <source>
        <strain evidence="11">EATRO 1125</strain>
    </source>
</reference>
<evidence type="ECO:0000256" key="6">
    <source>
        <dbReference type="ARBA" id="ARBA00023136"/>
    </source>
</evidence>
<evidence type="ECO:0000256" key="9">
    <source>
        <dbReference type="SAM" id="SignalP"/>
    </source>
</evidence>
<protein>
    <submittedName>
        <fullName evidence="11">Variant surface glycoprotein 1125.1477</fullName>
    </submittedName>
</protein>
<sequence length="329" mass="35217">MAALTKVLTLLRFLLLALPSEADMGDGGNRAEHAALCAFISMAGRKLEIPVIEPLNDEAYKYLQELNFTLAPKDWQSQFYKDTDRSAVHANAQDSGLKNRGEDKYWADWAAAAEAFKKGATTIRIQSGDPQDLGNESRAIAAAEIAEITEHAAQIRSGYPDVAEQKKLYEPTNPPASVAIAIFGDAASTADNLVEDKVFGKAVGNAARENACSTTGADPKPLTAMAMLTCVCGRANANAPTNFECTKAAKPSGTWTTSSTAHTKPDMEKLAKSCGPPPAAKITLEEIRTAIARFRSLVHTDATHGYFGHYEQTNCDGNSGNGICVKFTN</sequence>
<keyword evidence="5 9" id="KW-0732">Signal</keyword>
<organism evidence="11">
    <name type="scientific">Trypanosoma brucei</name>
    <dbReference type="NCBI Taxonomy" id="5691"/>
    <lineage>
        <taxon>Eukaryota</taxon>
        <taxon>Discoba</taxon>
        <taxon>Euglenozoa</taxon>
        <taxon>Kinetoplastea</taxon>
        <taxon>Metakinetoplastina</taxon>
        <taxon>Trypanosomatida</taxon>
        <taxon>Trypanosomatidae</taxon>
        <taxon>Trypanosoma</taxon>
    </lineage>
</organism>
<comment type="subcellular location">
    <subcellularLocation>
        <location evidence="2">Cell membrane</location>
        <topology evidence="2">Lipid-anchor</topology>
        <topology evidence="2">GPI-anchor</topology>
    </subcellularLocation>
</comment>
<dbReference type="VEuPathDB" id="TriTrypDB:Tb427_000151000"/>